<reference evidence="3" key="1">
    <citation type="submission" date="2023-06" db="EMBL/GenBank/DDBJ databases">
        <authorList>
            <consortium name="Lawrence Berkeley National Laboratory"/>
            <person name="Ahrendt S."/>
            <person name="Sahu N."/>
            <person name="Indic B."/>
            <person name="Wong-Bajracharya J."/>
            <person name="Merenyi Z."/>
            <person name="Ke H.-M."/>
            <person name="Monk M."/>
            <person name="Kocsube S."/>
            <person name="Drula E."/>
            <person name="Lipzen A."/>
            <person name="Balint B."/>
            <person name="Henrissat B."/>
            <person name="Andreopoulos B."/>
            <person name="Martin F.M."/>
            <person name="Harder C.B."/>
            <person name="Rigling D."/>
            <person name="Ford K.L."/>
            <person name="Foster G.D."/>
            <person name="Pangilinan J."/>
            <person name="Papanicolaou A."/>
            <person name="Barry K."/>
            <person name="LaButti K."/>
            <person name="Viragh M."/>
            <person name="Koriabine M."/>
            <person name="Yan M."/>
            <person name="Riley R."/>
            <person name="Champramary S."/>
            <person name="Plett K.L."/>
            <person name="Tsai I.J."/>
            <person name="Slot J."/>
            <person name="Sipos G."/>
            <person name="Plett J."/>
            <person name="Nagy L.G."/>
            <person name="Grigoriev I.V."/>
        </authorList>
    </citation>
    <scope>NUCLEOTIDE SEQUENCE</scope>
    <source>
        <strain evidence="3">ICMP 16352</strain>
    </source>
</reference>
<dbReference type="PANTHER" id="PTHR33840">
    <property type="match status" value="1"/>
</dbReference>
<evidence type="ECO:0000313" key="3">
    <source>
        <dbReference type="EMBL" id="KAK0472234.1"/>
    </source>
</evidence>
<proteinExistence type="predicted"/>
<name>A0AA39NV87_9AGAR</name>
<feature type="domain" description="T6SS Phospholipase effector Tle1-like catalytic" evidence="2">
    <location>
        <begin position="53"/>
        <end position="362"/>
    </location>
</feature>
<accession>A0AA39NV87</accession>
<comment type="caution">
    <text evidence="3">The sequence shown here is derived from an EMBL/GenBank/DDBJ whole genome shotgun (WGS) entry which is preliminary data.</text>
</comment>
<protein>
    <recommendedName>
        <fullName evidence="2">T6SS Phospholipase effector Tle1-like catalytic domain-containing protein</fullName>
    </recommendedName>
</protein>
<evidence type="ECO:0000256" key="1">
    <source>
        <dbReference type="SAM" id="MobiDB-lite"/>
    </source>
</evidence>
<dbReference type="Pfam" id="PF09994">
    <property type="entry name" value="T6SS_Tle1-like_cat"/>
    <property type="match status" value="1"/>
</dbReference>
<sequence>MTTLEIPDSYCLRHGHVSTSSSVADTVVDPEEYAEQHFPKVIPNTIPPKHESRTLVLCFDGTGDQFDADNSNIVQLCSLLKKDDPSQQMVYYQPGVGTYEPPQVPGLLTSKIYMTVDLLIACSLDAHVMDGYQFLMQNYRAGDRICIFGFSRGAYTARSLAGMLHKVGLLPPDNRQQVPFAYKMYTRTDEIGWSQSTAFKEAFCIDVPIEFVGVWDTVDSVGLMPKRLPFTASNTIIRTFRHALSLDEHRAKFKANLWNVPIAIDHGLSTPRSSPRNSRRNTVDSGSHKRHIHGLDSGIKWFPQDDKVLESMEEQFSSPTARPTDVKEVWFAGCHCDVGGGSVQNSTRFSLSRIPLRWMIRECFKVETGIMFNSERLRLIGLDPATLYPSVMPRPPAVSVGSSVIPTGQTKVPLSQRIISMFHRHPRPVSYEGQAVVQEPLIKDPPIGTEEEEELRDALSLMYDQLKISKSWWILELIPMEFRRQLRNGEWMSWFGLNLGHPREIPNASSNVNVHRSVRMRMEAYHEHNGRKYKPRAYFKSPIWIDDNISSQDDEQN</sequence>
<dbReference type="Proteomes" id="UP001175227">
    <property type="component" value="Unassembled WGS sequence"/>
</dbReference>
<dbReference type="AlphaFoldDB" id="A0AA39NV87"/>
<organism evidence="3 4">
    <name type="scientific">Armillaria novae-zelandiae</name>
    <dbReference type="NCBI Taxonomy" id="153914"/>
    <lineage>
        <taxon>Eukaryota</taxon>
        <taxon>Fungi</taxon>
        <taxon>Dikarya</taxon>
        <taxon>Basidiomycota</taxon>
        <taxon>Agaricomycotina</taxon>
        <taxon>Agaricomycetes</taxon>
        <taxon>Agaricomycetidae</taxon>
        <taxon>Agaricales</taxon>
        <taxon>Marasmiineae</taxon>
        <taxon>Physalacriaceae</taxon>
        <taxon>Armillaria</taxon>
    </lineage>
</organism>
<dbReference type="PANTHER" id="PTHR33840:SF2">
    <property type="entry name" value="TLE1 PHOSPHOLIPASE DOMAIN-CONTAINING PROTEIN"/>
    <property type="match status" value="1"/>
</dbReference>
<dbReference type="SUPFAM" id="SSF53474">
    <property type="entry name" value="alpha/beta-Hydrolases"/>
    <property type="match status" value="1"/>
</dbReference>
<dbReference type="EMBL" id="JAUEPR010000042">
    <property type="protein sequence ID" value="KAK0472234.1"/>
    <property type="molecule type" value="Genomic_DNA"/>
</dbReference>
<gene>
    <name evidence="3" type="ORF">IW261DRAFT_1508600</name>
</gene>
<evidence type="ECO:0000313" key="4">
    <source>
        <dbReference type="Proteomes" id="UP001175227"/>
    </source>
</evidence>
<evidence type="ECO:0000259" key="2">
    <source>
        <dbReference type="Pfam" id="PF09994"/>
    </source>
</evidence>
<dbReference type="InterPro" id="IPR029058">
    <property type="entry name" value="AB_hydrolase_fold"/>
</dbReference>
<feature type="region of interest" description="Disordered" evidence="1">
    <location>
        <begin position="269"/>
        <end position="291"/>
    </location>
</feature>
<dbReference type="InterPro" id="IPR018712">
    <property type="entry name" value="Tle1-like_cat"/>
</dbReference>
<keyword evidence="4" id="KW-1185">Reference proteome</keyword>